<dbReference type="InterPro" id="IPR017853">
    <property type="entry name" value="GH"/>
</dbReference>
<keyword evidence="4 6" id="KW-0378">Hydrolase</keyword>
<dbReference type="AlphaFoldDB" id="A0A8J3B401"/>
<dbReference type="GO" id="GO:0004553">
    <property type="term" value="F:hydrolase activity, hydrolyzing O-glycosyl compounds"/>
    <property type="evidence" value="ECO:0007669"/>
    <property type="project" value="InterPro"/>
</dbReference>
<keyword evidence="2" id="KW-0964">Secreted</keyword>
<dbReference type="Proteomes" id="UP000649739">
    <property type="component" value="Unassembled WGS sequence"/>
</dbReference>
<dbReference type="GO" id="GO:0005576">
    <property type="term" value="C:extracellular region"/>
    <property type="evidence" value="ECO:0007669"/>
    <property type="project" value="UniProtKB-SubCell"/>
</dbReference>
<evidence type="ECO:0000256" key="2">
    <source>
        <dbReference type="ARBA" id="ARBA00022525"/>
    </source>
</evidence>
<feature type="active site" description="Proton donor" evidence="6">
    <location>
        <position position="337"/>
    </location>
</feature>
<accession>A0A8J3B401</accession>
<dbReference type="PROSITE" id="PS51764">
    <property type="entry name" value="GH26"/>
    <property type="match status" value="1"/>
</dbReference>
<dbReference type="InterPro" id="IPR055372">
    <property type="entry name" value="CBM96"/>
</dbReference>
<evidence type="ECO:0000256" key="7">
    <source>
        <dbReference type="SAM" id="MobiDB-lite"/>
    </source>
</evidence>
<evidence type="ECO:0000256" key="1">
    <source>
        <dbReference type="ARBA" id="ARBA00004613"/>
    </source>
</evidence>
<keyword evidence="11" id="KW-1185">Reference proteome</keyword>
<dbReference type="Pfam" id="PF24517">
    <property type="entry name" value="CBM96"/>
    <property type="match status" value="1"/>
</dbReference>
<feature type="domain" description="GH26" evidence="9">
    <location>
        <begin position="211"/>
        <end position="515"/>
    </location>
</feature>
<dbReference type="InterPro" id="IPR022790">
    <property type="entry name" value="GH26_dom"/>
</dbReference>
<proteinExistence type="inferred from homology"/>
<evidence type="ECO:0000256" key="8">
    <source>
        <dbReference type="SAM" id="SignalP"/>
    </source>
</evidence>
<evidence type="ECO:0000256" key="5">
    <source>
        <dbReference type="ARBA" id="ARBA00023295"/>
    </source>
</evidence>
<keyword evidence="3 8" id="KW-0732">Signal</keyword>
<comment type="caution">
    <text evidence="10">The sequence shown here is derived from an EMBL/GenBank/DDBJ whole genome shotgun (WGS) entry which is preliminary data.</text>
</comment>
<dbReference type="SUPFAM" id="SSF51445">
    <property type="entry name" value="(Trans)glycosidases"/>
    <property type="match status" value="1"/>
</dbReference>
<comment type="similarity">
    <text evidence="6">Belongs to the glycosyl hydrolase 26 family.</text>
</comment>
<evidence type="ECO:0000259" key="9">
    <source>
        <dbReference type="PROSITE" id="PS51764"/>
    </source>
</evidence>
<dbReference type="EMBL" id="BMQB01000002">
    <property type="protein sequence ID" value="GGJ81987.1"/>
    <property type="molecule type" value="Genomic_DNA"/>
</dbReference>
<feature type="signal peptide" evidence="8">
    <location>
        <begin position="1"/>
        <end position="23"/>
    </location>
</feature>
<organism evidence="10 11">
    <name type="scientific">Pilimelia anulata</name>
    <dbReference type="NCBI Taxonomy" id="53371"/>
    <lineage>
        <taxon>Bacteria</taxon>
        <taxon>Bacillati</taxon>
        <taxon>Actinomycetota</taxon>
        <taxon>Actinomycetes</taxon>
        <taxon>Micromonosporales</taxon>
        <taxon>Micromonosporaceae</taxon>
        <taxon>Pilimelia</taxon>
    </lineage>
</organism>
<name>A0A8J3B401_9ACTN</name>
<feature type="chain" id="PRO_5038692345" description="GH26 domain-containing protein" evidence="8">
    <location>
        <begin position="24"/>
        <end position="530"/>
    </location>
</feature>
<dbReference type="NCBIfam" id="NF033679">
    <property type="entry name" value="DNRLRE_dom"/>
    <property type="match status" value="1"/>
</dbReference>
<dbReference type="Gene3D" id="3.20.20.80">
    <property type="entry name" value="Glycosidases"/>
    <property type="match status" value="1"/>
</dbReference>
<reference evidence="10" key="2">
    <citation type="submission" date="2020-09" db="EMBL/GenBank/DDBJ databases">
        <authorList>
            <person name="Sun Q."/>
            <person name="Ohkuma M."/>
        </authorList>
    </citation>
    <scope>NUCLEOTIDE SEQUENCE</scope>
    <source>
        <strain evidence="10">JCM 3090</strain>
    </source>
</reference>
<evidence type="ECO:0000313" key="11">
    <source>
        <dbReference type="Proteomes" id="UP000649739"/>
    </source>
</evidence>
<sequence length="530" mass="57214">MTRRAAVGVLATTGLLGSGVLVATGAAAATTQTVAYTATEDGYTASGSATTSTGTWAKLVSGRSGTQDYLSFLKFNVGALAAGTTVQKATLTLTREEVALPASLKIKKVGTTSWTEAGLTHKTRPTVGEDVATAAPAATAATVAFDLTKAVRAAGTYAFAVNVPSNDRLARFKSSEAAAGKPTLSLVLSKADTPAPTTPTTAAPKPTTPATTAPKPAECTVDAKLVPTCGVLWGAAAGGFSETPRDRALREWEAKSGRTASVYHTYHRGDEMFPTKAELAMANEPGKPRLLFLNWKVDYGTNWAKVAAGQQDARIDKLSAFIKANYRDKFFMTLHHEPENDVIATAGSGKTAKDYAAMFRHTVLRMRANGVSNAIFTTAYMGIETYYNQAWWHDLYPGDDVVDWIGLDAYVASKPGGYHYGTLKDLMNRTTDRNKFPGFYNWYLAHHADKPLMLAEWGVHEYAADPREKARTLSKVLAEMDQFPKLKAMFWFDTAKDQNGSDIRIDSSSAALTEFKKIAADRRFVVKVRN</sequence>
<evidence type="ECO:0000313" key="10">
    <source>
        <dbReference type="EMBL" id="GGJ81987.1"/>
    </source>
</evidence>
<protein>
    <recommendedName>
        <fullName evidence="9">GH26 domain-containing protein</fullName>
    </recommendedName>
</protein>
<feature type="active site" description="Nucleophile" evidence="6">
    <location>
        <position position="456"/>
    </location>
</feature>
<keyword evidence="5 6" id="KW-0326">Glycosidase</keyword>
<evidence type="ECO:0000256" key="3">
    <source>
        <dbReference type="ARBA" id="ARBA00022729"/>
    </source>
</evidence>
<feature type="compositionally biased region" description="Low complexity" evidence="7">
    <location>
        <begin position="193"/>
        <end position="215"/>
    </location>
</feature>
<reference evidence="10" key="1">
    <citation type="journal article" date="2014" name="Int. J. Syst. Evol. Microbiol.">
        <title>Complete genome sequence of Corynebacterium casei LMG S-19264T (=DSM 44701T), isolated from a smear-ripened cheese.</title>
        <authorList>
            <consortium name="US DOE Joint Genome Institute (JGI-PGF)"/>
            <person name="Walter F."/>
            <person name="Albersmeier A."/>
            <person name="Kalinowski J."/>
            <person name="Ruckert C."/>
        </authorList>
    </citation>
    <scope>NUCLEOTIDE SEQUENCE</scope>
    <source>
        <strain evidence="10">JCM 3090</strain>
    </source>
</reference>
<comment type="subcellular location">
    <subcellularLocation>
        <location evidence="1">Secreted</location>
    </subcellularLocation>
</comment>
<gene>
    <name evidence="10" type="ORF">GCM10010123_09700</name>
</gene>
<feature type="region of interest" description="Disordered" evidence="7">
    <location>
        <begin position="190"/>
        <end position="215"/>
    </location>
</feature>
<evidence type="ECO:0000256" key="4">
    <source>
        <dbReference type="ARBA" id="ARBA00022801"/>
    </source>
</evidence>
<evidence type="ECO:0000256" key="6">
    <source>
        <dbReference type="PROSITE-ProRule" id="PRU01100"/>
    </source>
</evidence>